<evidence type="ECO:0000256" key="3">
    <source>
        <dbReference type="ARBA" id="ARBA00022574"/>
    </source>
</evidence>
<comment type="subcellular location">
    <subcellularLocation>
        <location evidence="1">Cytoplasm</location>
    </subcellularLocation>
</comment>
<dbReference type="Pfam" id="PF00400">
    <property type="entry name" value="WD40"/>
    <property type="match status" value="3"/>
</dbReference>
<dbReference type="PROSITE" id="PS50082">
    <property type="entry name" value="WD_REPEATS_2"/>
    <property type="match status" value="1"/>
</dbReference>
<feature type="repeat" description="WD" evidence="7">
    <location>
        <begin position="231"/>
        <end position="272"/>
    </location>
</feature>
<evidence type="ECO:0000256" key="8">
    <source>
        <dbReference type="SAM" id="MobiDB-lite"/>
    </source>
</evidence>
<evidence type="ECO:0000256" key="4">
    <source>
        <dbReference type="ARBA" id="ARBA00022694"/>
    </source>
</evidence>
<keyword evidence="2" id="KW-0963">Cytoplasm</keyword>
<dbReference type="InterPro" id="IPR051973">
    <property type="entry name" value="tRNA_Anticodon_Mtase-Reg"/>
</dbReference>
<dbReference type="PANTHER" id="PTHR14344:SF3">
    <property type="entry name" value="WD REPEAT-CONTAINING PROTEIN 6"/>
    <property type="match status" value="1"/>
</dbReference>
<evidence type="ECO:0000256" key="7">
    <source>
        <dbReference type="PROSITE-ProRule" id="PRU00221"/>
    </source>
</evidence>
<dbReference type="EMBL" id="AL161493">
    <property type="protein sequence ID" value="CAB80679.1"/>
    <property type="molecule type" value="Genomic_DNA"/>
</dbReference>
<accession>Q9SYI4</accession>
<reference evidence="10" key="4">
    <citation type="submission" date="2000-03" db="EMBL/GenBank/DDBJ databases">
        <authorList>
            <person name="Spiegel L.A."/>
            <person name="Huang E.N."/>
            <person name="Nascimento L.U."/>
            <person name="de la Bastide M."/>
            <person name="Vil D.M."/>
            <person name="Preston R.R."/>
            <person name="Matero A."/>
            <person name="Shah R."/>
            <person name="O'Shaughnessy A."/>
            <person name="Rodriguez M."/>
            <person name="Shekher M."/>
            <person name="Schutz K."/>
            <person name="See L.H."/>
            <person name="Swaby I."/>
            <person name="Habermann K."/>
            <person name="Dedhia N.N."/>
            <person name="Mewes H.W."/>
            <person name="Lemcke K."/>
            <person name="Mayer K.F.X."/>
        </authorList>
    </citation>
    <scope>NUCLEOTIDE SEQUENCE</scope>
</reference>
<reference evidence="9" key="3">
    <citation type="submission" date="1999-04" db="EMBL/GenBank/DDBJ databases">
        <authorList>
            <person name="Parnell L.D."/>
        </authorList>
    </citation>
    <scope>NUCLEOTIDE SEQUENCE</scope>
</reference>
<evidence type="ECO:0000256" key="6">
    <source>
        <dbReference type="ARBA" id="ARBA00038255"/>
    </source>
</evidence>
<evidence type="ECO:0000256" key="5">
    <source>
        <dbReference type="ARBA" id="ARBA00022737"/>
    </source>
</evidence>
<protein>
    <submittedName>
        <fullName evidence="10">Uncharacterized protein AT4g01860</fullName>
    </submittedName>
    <submittedName>
        <fullName evidence="9">Uncharacterized protein T7B11.12</fullName>
    </submittedName>
</protein>
<dbReference type="ExpressionAtlas" id="Q9SYI4">
    <property type="expression patterns" value="baseline and differential"/>
</dbReference>
<comment type="similarity">
    <text evidence="6">Belongs to the WD repeat WDR6 family.</text>
</comment>
<dbReference type="InterPro" id="IPR015943">
    <property type="entry name" value="WD40/YVTN_repeat-like_dom_sf"/>
</dbReference>
<dbReference type="FunFam" id="2.130.10.10:FF:002432">
    <property type="entry name" value="Uncharacterized protein AT4g01860"/>
    <property type="match status" value="1"/>
</dbReference>
<evidence type="ECO:0000313" key="10">
    <source>
        <dbReference type="EMBL" id="CAB80679.1"/>
    </source>
</evidence>
<reference evidence="9" key="2">
    <citation type="submission" date="1999-03" db="EMBL/GenBank/DDBJ databases">
        <title>Arabidopsis thaliana BAC T7B11 from chromosome IV near 10 cM.</title>
        <authorList>
            <person name="Huang E.N."/>
            <person name="Nascimento L."/>
            <person name="de la Bastide M."/>
            <person name="Habermann K."/>
            <person name="Vil M.D."/>
            <person name="Preston R.R."/>
            <person name="Spiegel L.A."/>
            <person name="See L.H."/>
            <person name="Shah R."/>
            <person name="Matero A."/>
            <person name="O'Shaughnessy A."/>
            <person name="Rodriguez M."/>
            <person name="Shekher M."/>
            <person name="Swaby I."/>
            <person name="Schutz K."/>
            <person name="Parnell L.D."/>
            <person name="Dedhia N.N."/>
            <person name="McCombie W.R."/>
        </authorList>
    </citation>
    <scope>NUCLEOTIDE SEQUENCE</scope>
</reference>
<evidence type="ECO:0000256" key="2">
    <source>
        <dbReference type="ARBA" id="ARBA00022490"/>
    </source>
</evidence>
<dbReference type="GO" id="GO:0008033">
    <property type="term" value="P:tRNA processing"/>
    <property type="evidence" value="ECO:0007669"/>
    <property type="project" value="UniProtKB-KW"/>
</dbReference>
<evidence type="ECO:0000313" key="9">
    <source>
        <dbReference type="EMBL" id="AAD22648.1"/>
    </source>
</evidence>
<dbReference type="SMART" id="SM00320">
    <property type="entry name" value="WD40"/>
    <property type="match status" value="9"/>
</dbReference>
<name>Q9SYI4_ARATH</name>
<organism evidence="9">
    <name type="scientific">Arabidopsis thaliana</name>
    <name type="common">Mouse-ear cress</name>
    <dbReference type="NCBI Taxonomy" id="3702"/>
    <lineage>
        <taxon>Eukaryota</taxon>
        <taxon>Viridiplantae</taxon>
        <taxon>Streptophyta</taxon>
        <taxon>Embryophyta</taxon>
        <taxon>Tracheophyta</taxon>
        <taxon>Spermatophyta</taxon>
        <taxon>Magnoliopsida</taxon>
        <taxon>eudicotyledons</taxon>
        <taxon>Gunneridae</taxon>
        <taxon>Pentapetalae</taxon>
        <taxon>rosids</taxon>
        <taxon>malvids</taxon>
        <taxon>Brassicales</taxon>
        <taxon>Brassicaceae</taxon>
        <taxon>Camelineae</taxon>
        <taxon>Arabidopsis</taxon>
    </lineage>
</organism>
<dbReference type="SUPFAM" id="SSF50978">
    <property type="entry name" value="WD40 repeat-like"/>
    <property type="match status" value="2"/>
</dbReference>
<dbReference type="InterPro" id="IPR001680">
    <property type="entry name" value="WD40_rpt"/>
</dbReference>
<dbReference type="AlphaFoldDB" id="Q9SYI4"/>
<keyword evidence="4" id="KW-0819">tRNA processing</keyword>
<dbReference type="PANTHER" id="PTHR14344">
    <property type="entry name" value="WD REPEAT PROTEIN"/>
    <property type="match status" value="1"/>
</dbReference>
<gene>
    <name evidence="9" type="primary">T7B11.12</name>
    <name evidence="10" type="ordered locus">At4g01860</name>
</gene>
<dbReference type="EMBL" id="AC007138">
    <property type="protein sequence ID" value="AAD22648.1"/>
    <property type="molecule type" value="Genomic_DNA"/>
</dbReference>
<dbReference type="GO" id="GO:0005737">
    <property type="term" value="C:cytoplasm"/>
    <property type="evidence" value="ECO:0007669"/>
    <property type="project" value="UniProtKB-SubCell"/>
</dbReference>
<evidence type="ECO:0000256" key="1">
    <source>
        <dbReference type="ARBA" id="ARBA00004496"/>
    </source>
</evidence>
<keyword evidence="3 7" id="KW-0853">WD repeat</keyword>
<reference key="1">
    <citation type="journal article" date="1999" name="Nature">
        <title>Sequence and analysis of chromosome 4 of the plant Arabidopsis thaliana.</title>
        <authorList>
            <consortium name="EU"/>
            <consortium name="CSHL and WU Arabidopsis Sequencing Project"/>
            <person name="Mayer K."/>
            <person name="Schuller C."/>
            <person name="Wambutt R."/>
            <person name="Murphy G."/>
            <person name="Volckaert G."/>
            <person name="Pohl T."/>
            <person name="Dusterhoft A."/>
            <person name="Stiekema W."/>
            <person name="Entian K.D."/>
            <person name="Terryn N."/>
            <person name="Harris B."/>
            <person name="Ansorge W."/>
            <person name="Brandt P."/>
            <person name="Grivell L."/>
            <person name="Rieger M."/>
            <person name="Weichselgartner M."/>
            <person name="de Simone V."/>
            <person name="Obermaier B."/>
            <person name="Mache R."/>
            <person name="Muller M."/>
            <person name="Kreis M."/>
            <person name="Delseny M."/>
            <person name="Puigdomenech P."/>
            <person name="Watson M."/>
            <person name="Schmidtheini T."/>
            <person name="Reichert B."/>
            <person name="Portatelle D."/>
            <person name="Perez-Alonso M."/>
            <person name="Boutry M."/>
            <person name="Bancroft I."/>
            <person name="Vos P."/>
            <person name="Hoheisel J."/>
            <person name="Zimmermann W."/>
            <person name="Wedler H."/>
            <person name="Ridley P."/>
            <person name="Langham S.A."/>
            <person name="McCullagh B."/>
            <person name="Bilham L."/>
            <person name="Robben J."/>
            <person name="Van der Schueren J."/>
            <person name="Grymonprez B."/>
            <person name="Chuang Y.J."/>
            <person name="Vandenbussche F."/>
            <person name="Braeken M."/>
            <person name="Weltjens I."/>
            <person name="Voet M."/>
            <person name="Bastiaens I."/>
            <person name="Aert R."/>
            <person name="Defoor E."/>
            <person name="Weitzenegger T."/>
            <person name="Bothe G."/>
            <person name="Ramsperger U."/>
            <person name="Hilbert H."/>
            <person name="Braun M."/>
            <person name="Holzer E."/>
            <person name="Brandt A."/>
            <person name="Peters S."/>
            <person name="van Staveren M."/>
            <person name="Dirske W."/>
            <person name="Mooijman P."/>
            <person name="Klein Lankhorst R."/>
            <person name="Rose M."/>
            <person name="Hauf J."/>
            <person name="Kotter P."/>
            <person name="Berneiser S."/>
            <person name="Hempel S."/>
            <person name="Feldpausch M."/>
            <person name="Lamberth S."/>
            <person name="Van den Daele H."/>
            <person name="De Keyser A."/>
            <person name="Buysshaert C."/>
            <person name="Gielen J."/>
            <person name="Villarroel R."/>
            <person name="De Clercq R."/>
            <person name="Van Montagu M."/>
            <person name="Rogers J."/>
            <person name="Cronin A."/>
            <person name="Quail M."/>
            <person name="Bray-Allen S."/>
            <person name="Clark L."/>
            <person name="Doggett J."/>
            <person name="Hall S."/>
            <person name="Kay M."/>
            <person name="Lennard N."/>
            <person name="McLay K."/>
            <person name="Mayes R."/>
            <person name="Pettett A."/>
            <person name="Rajandream M.A."/>
            <person name="Lyne M."/>
            <person name="Benes V."/>
            <person name="Rechmann S."/>
            <person name="Borkova D."/>
            <person name="Blocker H."/>
            <person name="Scharfe M."/>
            <person name="Grimm M."/>
            <person name="Lohnert T.H."/>
            <person name="Dose S."/>
            <person name="de Haan M."/>
            <person name="Maarse A."/>
            <person name="Schafer M."/>
            <person name="Muller-Auer S."/>
            <person name="Gabel C."/>
            <person name="Fuchs M."/>
            <person name="Fartmann B."/>
            <person name="Granderath K."/>
            <person name="Dauner D."/>
            <person name="Herzl A."/>
            <person name="Neumann S."/>
            <person name="Argiriou A."/>
            <person name="Vitale D."/>
            <person name="Liguori R."/>
            <person name="Piravandi E."/>
            <person name="Massenet O."/>
            <person name="Quigley F."/>
            <person name="Clabauld G."/>
            <person name="Mundlein A."/>
            <person name="Felber R."/>
            <person name="Schnabl S."/>
            <person name="Hiller R."/>
            <person name="Schmidt W."/>
            <person name="Lecharny A."/>
            <person name="Aubourg S."/>
            <person name="Chefdor F."/>
            <person name="Cooke R."/>
            <person name="Berger C."/>
            <person name="Montfort A."/>
            <person name="Casacuberta E."/>
            <person name="Gibbons T."/>
            <person name="Weber N."/>
            <person name="Vandenbol M."/>
            <person name="Bargues M."/>
            <person name="Terol J."/>
            <person name="Torres A."/>
            <person name="Perez-Perez A."/>
            <person name="Purnelle B."/>
            <person name="Bent E."/>
            <person name="Johnson S."/>
            <person name="Tacon D."/>
            <person name="Jesse T."/>
            <person name="Heijnen L."/>
            <person name="Schwarz S."/>
            <person name="Scholler P."/>
            <person name="Heber S."/>
            <person name="Francs P."/>
            <person name="Bielke C."/>
            <person name="Frishman D."/>
            <person name="Haase D."/>
            <person name="Lemcke K."/>
            <person name="Mewes H.W."/>
            <person name="Stocker S."/>
            <person name="Zaccaria P."/>
            <person name="Bevan M."/>
            <person name="Wilson R.K."/>
            <person name="de la Bastide M."/>
            <person name="Habermann K."/>
            <person name="Parnell L."/>
            <person name="Dedhia N."/>
            <person name="Gnoj L."/>
            <person name="Schutz K."/>
            <person name="Huang E."/>
            <person name="Spiegel L."/>
            <person name="Sehkon M."/>
            <person name="Murray J."/>
            <person name="Sheet P."/>
            <person name="Cordes M."/>
            <person name="Abu-Threideh J."/>
            <person name="Stoneking T."/>
            <person name="Kalicki J."/>
            <person name="Graves T."/>
            <person name="Harmon G."/>
            <person name="Edwards J."/>
            <person name="Latreille P."/>
            <person name="Courtney L."/>
            <person name="Cloud J."/>
            <person name="Abbott A."/>
            <person name="Scott K."/>
            <person name="Johnson D."/>
            <person name="Minx P."/>
            <person name="Bentley D."/>
            <person name="Fulton B."/>
            <person name="Miller N."/>
            <person name="Greco T."/>
            <person name="Kemp K."/>
            <person name="Kramer J."/>
            <person name="Fulton L."/>
            <person name="Mardis E."/>
            <person name="Dante M."/>
            <person name="Pepin K."/>
            <person name="Hillier L."/>
            <person name="Nelson J."/>
            <person name="Spieth J."/>
            <person name="Ryan E."/>
            <person name="Andrews S."/>
            <person name="Geisel C."/>
            <person name="Layman D."/>
            <person name="Du H."/>
            <person name="Ali J."/>
            <person name="Berghoff A."/>
            <person name="Jones K."/>
            <person name="Drone K."/>
            <person name="Cotton M."/>
            <person name="Joshu C."/>
            <person name="Antonoiu B."/>
            <person name="Zidanic M."/>
            <person name="Strong C."/>
            <person name="Sun H."/>
            <person name="Lamar B."/>
            <person name="Yordan C."/>
            <person name="Ma P."/>
            <person name="Zhong J."/>
            <person name="Preston R."/>
            <person name="Vil D."/>
            <person name="Shekher M."/>
            <person name="Matero A."/>
            <person name="Shah R."/>
            <person name="Swaby I.K."/>
            <person name="O'Shaughnessy A."/>
            <person name="Rodriguez M."/>
            <person name="Hoffmann J."/>
            <person name="Till S."/>
            <person name="Granat S."/>
            <person name="Shohdy N."/>
            <person name="Hasegawa A."/>
            <person name="Hameed A."/>
            <person name="Lodhi M."/>
            <person name="Johnson A."/>
            <person name="Chen E."/>
            <person name="Marra M."/>
            <person name="Martienssen R."/>
            <person name="McCombie W.R."/>
        </authorList>
    </citation>
    <scope>NUCLEOTIDE SEQUENCE [LARGE SCALE GENOMIC DNA]</scope>
    <source>
        <strain>cv. Columbia</strain>
    </source>
</reference>
<dbReference type="PROSITE" id="PS00678">
    <property type="entry name" value="WD_REPEATS_1"/>
    <property type="match status" value="1"/>
</dbReference>
<feature type="compositionally biased region" description="Basic and acidic residues" evidence="8">
    <location>
        <begin position="1042"/>
        <end position="1054"/>
    </location>
</feature>
<dbReference type="InterPro" id="IPR036322">
    <property type="entry name" value="WD40_repeat_dom_sf"/>
</dbReference>
<feature type="region of interest" description="Disordered" evidence="8">
    <location>
        <begin position="1019"/>
        <end position="1059"/>
    </location>
</feature>
<dbReference type="Gene3D" id="2.130.10.10">
    <property type="entry name" value="YVTN repeat-like/Quinoprotein amine dehydrogenase"/>
    <property type="match status" value="3"/>
</dbReference>
<sequence length="1216" mass="134273">MAEENSRRKWNPHAGPYLGEVSSLAFLNLPQHVSSIPYLLAGSGSEILLYDLSSGELIRSFQVFEGVRVHGTVCSKSFVHSAERYTYKLVIFGEKKVKIFSLIVELASSSGEISVNLENFESLPRLSNWVFDVCFLQDSTGSLEEEDKLLAIGCSDNSLSIWDVKESRMAFEIQSPERCLLYTMRLWGDSISTLRIASGTIFNEIIVWRAVGLDGDNVDHGHYSASHMLRLTGHEGSIFRIVWSLDGSKIVSVSDDRSARIWEIDSQEVVGPVLFGHSVRVWDCCISDSLIVTAGEDCTCRVWGVDGTQLEVIKEHIGRGIWRCLYDPNSSLLVTAGFDSAIKVHQLHNRGSETSLDAVGVLNSPDKLEYFSTCLPNSTKHTGLTDSKSEYVRCLQFTQEDTIYVATNHGCLYHARLLSSGNVRWTELVRIPEEGPIITMDVMSGGKVRESCALDDWVALGDGKGNMTIVRVIGDMYNPHAGLNQSWKASPERQLLGAFWCKSLGYRGLLKLWKLSGSLESAAETYDVSLLAEFSSGFGKRIMCVDASVEDEVILCGDLRGNITLFPLTKDMLHGVSVSSELKIPSLKYFKGAHGISTVSSLSVARLTSNKAEICSTGADGCICYFEYDREMQTLEFMGLKQLKELNLVQSVCQGVQFSEDHPNNDYAAGFASTDFILWNLTAETKDDVIHIHRHWVGGQKTKVFPLNLHTQFHGRELHSLCFISTDTKAGFDSEESKISDRSSWIATGCEDGSVRLSRYASEFGNWSTSELLGEHVGGSAVRSVCCVSNMHMMSSDVPNLPDMCDQDYAVDDCESPRLLISVGAKRVVTSWLLRNGRHKKKGESCISDNGHNRASSEVSPVTFQWLATDMPTKYRPCGKIEKSPKLEGVEEDTSANVTKLGSNTYNERENYEDDWRYMAATAFLVKCVGSRLEGQLSLTLIEPINGNTPYSDVYLLISGATDGSIGFWDVTKCVEAFVKQVSSIHIEKYIDCQLRPRTGRGSQGGRKWKLLGSKISKRAQENSNSVGEAAEEDPASSLELTNDHPQENGKNEDADSLPETSEIKTSHVVKNAHQSGVNCLHVSRSNSSPSYGNGLMFNVISGGDDQALHCLSFNILSSSNNRATISEIMDLNQTPSYRIMLTDRGGIASAHSSAIKGLDQRVRCWFLEKDGKLIEHAHIVISVPEPEALDAKAIDENRYQIAVAGRGIQMVEFSG</sequence>
<dbReference type="PIR" id="H85023">
    <property type="entry name" value="H85023"/>
</dbReference>
<dbReference type="PROSITE" id="PS50294">
    <property type="entry name" value="WD_REPEATS_REGION"/>
    <property type="match status" value="1"/>
</dbReference>
<keyword evidence="5" id="KW-0677">Repeat</keyword>
<reference evidence="10" key="5">
    <citation type="submission" date="2000-03" db="EMBL/GenBank/DDBJ databases">
        <authorList>
            <person name="EU Arabidopsis sequencing project"/>
        </authorList>
    </citation>
    <scope>NUCLEOTIDE SEQUENCE</scope>
</reference>
<dbReference type="InterPro" id="IPR019775">
    <property type="entry name" value="WD40_repeat_CS"/>
</dbReference>
<proteinExistence type="inferred from homology"/>